<accession>A0A7X0RZ59</accession>
<reference evidence="2 3" key="1">
    <citation type="submission" date="2020-08" db="EMBL/GenBank/DDBJ databases">
        <title>Cohnella phylogeny.</title>
        <authorList>
            <person name="Dunlap C."/>
        </authorList>
    </citation>
    <scope>NUCLEOTIDE SEQUENCE [LARGE SCALE GENOMIC DNA]</scope>
    <source>
        <strain evidence="2 3">DSM 28246</strain>
    </source>
</reference>
<organism evidence="2 3">
    <name type="scientific">Cohnella nanjingensis</name>
    <dbReference type="NCBI Taxonomy" id="1387779"/>
    <lineage>
        <taxon>Bacteria</taxon>
        <taxon>Bacillati</taxon>
        <taxon>Bacillota</taxon>
        <taxon>Bacilli</taxon>
        <taxon>Bacillales</taxon>
        <taxon>Paenibacillaceae</taxon>
        <taxon>Cohnella</taxon>
    </lineage>
</organism>
<evidence type="ECO:0000313" key="2">
    <source>
        <dbReference type="EMBL" id="MBB6674749.1"/>
    </source>
</evidence>
<proteinExistence type="predicted"/>
<evidence type="ECO:0000313" key="3">
    <source>
        <dbReference type="Proteomes" id="UP000547209"/>
    </source>
</evidence>
<name>A0A7X0RZ59_9BACL</name>
<comment type="caution">
    <text evidence="2">The sequence shown here is derived from an EMBL/GenBank/DDBJ whole genome shotgun (WGS) entry which is preliminary data.</text>
</comment>
<evidence type="ECO:0000256" key="1">
    <source>
        <dbReference type="SAM" id="Coils"/>
    </source>
</evidence>
<dbReference type="Proteomes" id="UP000547209">
    <property type="component" value="Unassembled WGS sequence"/>
</dbReference>
<feature type="coiled-coil region" evidence="1">
    <location>
        <begin position="108"/>
        <end position="142"/>
    </location>
</feature>
<keyword evidence="3" id="KW-1185">Reference proteome</keyword>
<dbReference type="EMBL" id="JACJVP010000053">
    <property type="protein sequence ID" value="MBB6674749.1"/>
    <property type="molecule type" value="Genomic_DNA"/>
</dbReference>
<gene>
    <name evidence="2" type="ORF">H7C19_29120</name>
</gene>
<sequence>MNETTETSSLELEEVAELFRLVYPAFIVEIDRAEATRGKLKEFHLAMAAEHAKNSVRILGWDSRRTLNAIFETYKDIYLLKGRTAADLWSKDTFGCTPEIAMNDPDGARELEAKIEAMQLLIQEKEAELLHLYREIHMLQEMFAIKNQPVVTVKGITPSDEGDPS</sequence>
<dbReference type="AlphaFoldDB" id="A0A7X0RZ59"/>
<protein>
    <submittedName>
        <fullName evidence="2">Uncharacterized protein</fullName>
    </submittedName>
</protein>
<keyword evidence="1" id="KW-0175">Coiled coil</keyword>
<dbReference type="RefSeq" id="WP_185672610.1">
    <property type="nucleotide sequence ID" value="NZ_JACJVP010000053.1"/>
</dbReference>